<gene>
    <name evidence="2" type="ORF">HGA07_13285</name>
</gene>
<organism evidence="2 3">
    <name type="scientific">Nocardia veterana</name>
    <dbReference type="NCBI Taxonomy" id="132249"/>
    <lineage>
        <taxon>Bacteria</taxon>
        <taxon>Bacillati</taxon>
        <taxon>Actinomycetota</taxon>
        <taxon>Actinomycetes</taxon>
        <taxon>Mycobacteriales</taxon>
        <taxon>Nocardiaceae</taxon>
        <taxon>Nocardia</taxon>
    </lineage>
</organism>
<protein>
    <submittedName>
        <fullName evidence="2">DUF305 domain-containing protein</fullName>
    </submittedName>
</protein>
<evidence type="ECO:0000259" key="1">
    <source>
        <dbReference type="Pfam" id="PF03713"/>
    </source>
</evidence>
<reference evidence="2 3" key="1">
    <citation type="submission" date="2020-04" db="EMBL/GenBank/DDBJ databases">
        <title>MicrobeNet Type strains.</title>
        <authorList>
            <person name="Nicholson A.C."/>
        </authorList>
    </citation>
    <scope>NUCLEOTIDE SEQUENCE [LARGE SCALE GENOMIC DNA]</scope>
    <source>
        <strain evidence="2 3">DSM 44445</strain>
    </source>
</reference>
<feature type="domain" description="DUF305" evidence="1">
    <location>
        <begin position="43"/>
        <end position="204"/>
    </location>
</feature>
<dbReference type="Gene3D" id="1.20.1260.10">
    <property type="match status" value="1"/>
</dbReference>
<dbReference type="InterPro" id="IPR005183">
    <property type="entry name" value="DUF305_CopM-like"/>
</dbReference>
<dbReference type="InterPro" id="IPR012347">
    <property type="entry name" value="Ferritin-like"/>
</dbReference>
<dbReference type="PANTHER" id="PTHR36933:SF1">
    <property type="entry name" value="SLL0788 PROTEIN"/>
    <property type="match status" value="1"/>
</dbReference>
<dbReference type="Proteomes" id="UP000523447">
    <property type="component" value="Unassembled WGS sequence"/>
</dbReference>
<dbReference type="PANTHER" id="PTHR36933">
    <property type="entry name" value="SLL0788 PROTEIN"/>
    <property type="match status" value="1"/>
</dbReference>
<keyword evidence="3" id="KW-1185">Reference proteome</keyword>
<sequence>MSRLLRWCAGVSAALILLVIGAALRPVLLPEKHTAAPVLDAVEIGFAQDMTAHHQQAIQLVQRLDPEVDPQVLRLARQIDQSQRVEIGTMLGWLRLANAAPTADQPMAWMSPESAAAHHHSIAETTANPGTPAVMPGMASMAELDRLSAARGRAAEILFLQLMYRHHQGGLVMARAADQRIVSGPVKEQARAMVVAQSQETGLIALMLNQRGAQPLP</sequence>
<dbReference type="RefSeq" id="WP_040719050.1">
    <property type="nucleotide sequence ID" value="NZ_CAWPHS010000003.1"/>
</dbReference>
<accession>A0A7X6RHZ3</accession>
<dbReference type="EMBL" id="JAAXPE010000011">
    <property type="protein sequence ID" value="NKY86601.1"/>
    <property type="molecule type" value="Genomic_DNA"/>
</dbReference>
<comment type="caution">
    <text evidence="2">The sequence shown here is derived from an EMBL/GenBank/DDBJ whole genome shotgun (WGS) entry which is preliminary data.</text>
</comment>
<dbReference type="AlphaFoldDB" id="A0A7X6RHZ3"/>
<proteinExistence type="predicted"/>
<evidence type="ECO:0000313" key="3">
    <source>
        <dbReference type="Proteomes" id="UP000523447"/>
    </source>
</evidence>
<name>A0A7X6RHZ3_9NOCA</name>
<dbReference type="Pfam" id="PF03713">
    <property type="entry name" value="DUF305"/>
    <property type="match status" value="1"/>
</dbReference>
<evidence type="ECO:0000313" key="2">
    <source>
        <dbReference type="EMBL" id="NKY86601.1"/>
    </source>
</evidence>